<name>A0A482XB69_LAOST</name>
<proteinExistence type="predicted"/>
<dbReference type="AlphaFoldDB" id="A0A482XB69"/>
<feature type="region of interest" description="Disordered" evidence="1">
    <location>
        <begin position="1"/>
        <end position="21"/>
    </location>
</feature>
<reference evidence="2 3" key="1">
    <citation type="journal article" date="2017" name="Gigascience">
        <title>Genome sequence of the small brown planthopper, Laodelphax striatellus.</title>
        <authorList>
            <person name="Zhu J."/>
            <person name="Jiang F."/>
            <person name="Wang X."/>
            <person name="Yang P."/>
            <person name="Bao Y."/>
            <person name="Zhao W."/>
            <person name="Wang W."/>
            <person name="Lu H."/>
            <person name="Wang Q."/>
            <person name="Cui N."/>
            <person name="Li J."/>
            <person name="Chen X."/>
            <person name="Luo L."/>
            <person name="Yu J."/>
            <person name="Kang L."/>
            <person name="Cui F."/>
        </authorList>
    </citation>
    <scope>NUCLEOTIDE SEQUENCE [LARGE SCALE GENOMIC DNA]</scope>
    <source>
        <strain evidence="2">Lst14</strain>
    </source>
</reference>
<gene>
    <name evidence="2" type="ORF">LSTR_LSTR014966</name>
</gene>
<sequence>MAKAKGSDTMSEVSESGTSACTFNSRREELQELARTLGLSSVDLLQQDRFRVNRRKMENLLLEDFEFPVII</sequence>
<protein>
    <submittedName>
        <fullName evidence="2">Uncharacterized protein</fullName>
    </submittedName>
</protein>
<dbReference type="OrthoDB" id="271862at2759"/>
<accession>A0A482XB69</accession>
<dbReference type="InParanoid" id="A0A482XB69"/>
<dbReference type="EMBL" id="QKKF02014633">
    <property type="protein sequence ID" value="RZF42718.1"/>
    <property type="molecule type" value="Genomic_DNA"/>
</dbReference>
<feature type="compositionally biased region" description="Polar residues" evidence="1">
    <location>
        <begin position="8"/>
        <end position="21"/>
    </location>
</feature>
<evidence type="ECO:0000313" key="3">
    <source>
        <dbReference type="Proteomes" id="UP000291343"/>
    </source>
</evidence>
<organism evidence="2 3">
    <name type="scientific">Laodelphax striatellus</name>
    <name type="common">Small brown planthopper</name>
    <name type="synonym">Delphax striatella</name>
    <dbReference type="NCBI Taxonomy" id="195883"/>
    <lineage>
        <taxon>Eukaryota</taxon>
        <taxon>Metazoa</taxon>
        <taxon>Ecdysozoa</taxon>
        <taxon>Arthropoda</taxon>
        <taxon>Hexapoda</taxon>
        <taxon>Insecta</taxon>
        <taxon>Pterygota</taxon>
        <taxon>Neoptera</taxon>
        <taxon>Paraneoptera</taxon>
        <taxon>Hemiptera</taxon>
        <taxon>Auchenorrhyncha</taxon>
        <taxon>Fulgoroidea</taxon>
        <taxon>Delphacidae</taxon>
        <taxon>Criomorphinae</taxon>
        <taxon>Laodelphax</taxon>
    </lineage>
</organism>
<dbReference type="Proteomes" id="UP000291343">
    <property type="component" value="Unassembled WGS sequence"/>
</dbReference>
<comment type="caution">
    <text evidence="2">The sequence shown here is derived from an EMBL/GenBank/DDBJ whole genome shotgun (WGS) entry which is preliminary data.</text>
</comment>
<dbReference type="STRING" id="195883.A0A482XB69"/>
<dbReference type="SMR" id="A0A482XB69"/>
<keyword evidence="3" id="KW-1185">Reference proteome</keyword>
<evidence type="ECO:0000256" key="1">
    <source>
        <dbReference type="SAM" id="MobiDB-lite"/>
    </source>
</evidence>
<evidence type="ECO:0000313" key="2">
    <source>
        <dbReference type="EMBL" id="RZF42718.1"/>
    </source>
</evidence>